<sequence length="374" mass="41615">MDYKNLAVSNKVIRLIIRSTISILTEGLNMISTATHLLTPAVHVQHWEQAGASLANAVDVYLNLCLSLEVNSLKEGIPPKHLVTRIDFALGSLHTIIGGRIAQARSALCRTRNQVASPIYCFPEELLAEIFAYVTFANAVEPIDMESRVISIYRSLHNLVGVCSTWRNIALSQGALWSTIPVLESNLPLVCRRGTELSLRRAKNRDLHLAASLLHTPRVLDYHDLGENASRFRTINITSTNHDNITHIMDTLLESGKLARLSELSIRAKQDGMLRRQLVTSDGGNDGSDHANLYADGRSNSDPFNQVIKPLSVFRASGLNLYWGRIAFSSQLVMLHLQDLNLGFDLTMLYNPVFEHNVEVDSKNLAPKLRDFAT</sequence>
<dbReference type="Proteomes" id="UP000663861">
    <property type="component" value="Unassembled WGS sequence"/>
</dbReference>
<name>A0A8H3CJF9_9AGAM</name>
<proteinExistence type="predicted"/>
<dbReference type="Gene3D" id="1.20.1280.50">
    <property type="match status" value="1"/>
</dbReference>
<organism evidence="1 2">
    <name type="scientific">Rhizoctonia solani</name>
    <dbReference type="NCBI Taxonomy" id="456999"/>
    <lineage>
        <taxon>Eukaryota</taxon>
        <taxon>Fungi</taxon>
        <taxon>Dikarya</taxon>
        <taxon>Basidiomycota</taxon>
        <taxon>Agaricomycotina</taxon>
        <taxon>Agaricomycetes</taxon>
        <taxon>Cantharellales</taxon>
        <taxon>Ceratobasidiaceae</taxon>
        <taxon>Rhizoctonia</taxon>
    </lineage>
</organism>
<evidence type="ECO:0000313" key="2">
    <source>
        <dbReference type="Proteomes" id="UP000663861"/>
    </source>
</evidence>
<evidence type="ECO:0008006" key="3">
    <source>
        <dbReference type="Google" id="ProtNLM"/>
    </source>
</evidence>
<dbReference type="EMBL" id="CAJMWY010002274">
    <property type="protein sequence ID" value="CAE6486498.1"/>
    <property type="molecule type" value="Genomic_DNA"/>
</dbReference>
<protein>
    <recommendedName>
        <fullName evidence="3">F-box domain-containing protein</fullName>
    </recommendedName>
</protein>
<accession>A0A8H3CJF9</accession>
<comment type="caution">
    <text evidence="1">The sequence shown here is derived from an EMBL/GenBank/DDBJ whole genome shotgun (WGS) entry which is preliminary data.</text>
</comment>
<gene>
    <name evidence="1" type="ORF">RDB_LOCUS105426</name>
</gene>
<dbReference type="AlphaFoldDB" id="A0A8H3CJF9"/>
<reference evidence="1" key="1">
    <citation type="submission" date="2021-01" db="EMBL/GenBank/DDBJ databases">
        <authorList>
            <person name="Kaushik A."/>
        </authorList>
    </citation>
    <scope>NUCLEOTIDE SEQUENCE</scope>
    <source>
        <strain evidence="1">AG4-RS23</strain>
    </source>
</reference>
<evidence type="ECO:0000313" key="1">
    <source>
        <dbReference type="EMBL" id="CAE6486498.1"/>
    </source>
</evidence>